<dbReference type="Pfam" id="PF04464">
    <property type="entry name" value="Glyphos_transf"/>
    <property type="match status" value="1"/>
</dbReference>
<evidence type="ECO:0000256" key="5">
    <source>
        <dbReference type="ARBA" id="ARBA00022944"/>
    </source>
</evidence>
<evidence type="ECO:0000313" key="7">
    <source>
        <dbReference type="EMBL" id="SDN22070.1"/>
    </source>
</evidence>
<evidence type="ECO:0000256" key="4">
    <source>
        <dbReference type="ARBA" id="ARBA00022679"/>
    </source>
</evidence>
<evidence type="ECO:0000256" key="2">
    <source>
        <dbReference type="ARBA" id="ARBA00010488"/>
    </source>
</evidence>
<dbReference type="Gene3D" id="3.40.50.11820">
    <property type="match status" value="1"/>
</dbReference>
<accession>A0A1G9ZL89</accession>
<dbReference type="InterPro" id="IPR043148">
    <property type="entry name" value="TagF_C"/>
</dbReference>
<dbReference type="SUPFAM" id="SSF53756">
    <property type="entry name" value="UDP-Glycosyltransferase/glycogen phosphorylase"/>
    <property type="match status" value="1"/>
</dbReference>
<comment type="subcellular location">
    <subcellularLocation>
        <location evidence="1">Cell membrane</location>
        <topology evidence="1">Peripheral membrane protein</topology>
    </subcellularLocation>
</comment>
<dbReference type="Proteomes" id="UP000198778">
    <property type="component" value="Unassembled WGS sequence"/>
</dbReference>
<protein>
    <submittedName>
        <fullName evidence="7">CDP-glycerol:poly(Glycerophosphate) glycerophosphotransferase</fullName>
    </submittedName>
</protein>
<dbReference type="GO" id="GO:0047355">
    <property type="term" value="F:CDP-glycerol glycerophosphotransferase activity"/>
    <property type="evidence" value="ECO:0007669"/>
    <property type="project" value="InterPro"/>
</dbReference>
<name>A0A1G9ZL89_9BACI</name>
<keyword evidence="3" id="KW-1003">Cell membrane</keyword>
<dbReference type="PANTHER" id="PTHR37316">
    <property type="entry name" value="TEICHOIC ACID GLYCEROL-PHOSPHATE PRIMASE"/>
    <property type="match status" value="1"/>
</dbReference>
<dbReference type="InterPro" id="IPR051612">
    <property type="entry name" value="Teichoic_Acid_Biosynth"/>
</dbReference>
<evidence type="ECO:0000256" key="1">
    <source>
        <dbReference type="ARBA" id="ARBA00004202"/>
    </source>
</evidence>
<keyword evidence="8" id="KW-1185">Reference proteome</keyword>
<sequence length="377" mass="43765">MNQVKINITKLLIAVFSLFPVKRNKLLFMSYDGGQYSCNPKYITNYILENHKEEFEIVWILNKTSNLPFKTVQAMSMHALFHFATAKVIISNQRLPGFFTKRKNQFYLQTWHSSLRLKQIEKDAGNTLDEGYIRRAVRDSSMCDLLLSGCQKSTEIMKNAFWYDGEIFEKGTPRNDVLLSTDYAEREKIKKKFDLKNKKIVLYAPTFRRNNNGFYPGININKTLNENFEGDWEVIIKLHPHVKEMVNNMQGKIMNDADDTQELLAITDILITDYSSLMFDFALTGKPIILFAPDLNDYLAKERKFYFNLEDLPFPIAQSAQELTETIVKWDAARYKENLNSFLSQVGSFENGRAAAEITDRIKQLCSEKEMNPLETI</sequence>
<organism evidence="7 8">
    <name type="scientific">Alkalicoccus daliensis</name>
    <dbReference type="NCBI Taxonomy" id="745820"/>
    <lineage>
        <taxon>Bacteria</taxon>
        <taxon>Bacillati</taxon>
        <taxon>Bacillota</taxon>
        <taxon>Bacilli</taxon>
        <taxon>Bacillales</taxon>
        <taxon>Bacillaceae</taxon>
        <taxon>Alkalicoccus</taxon>
    </lineage>
</organism>
<comment type="similarity">
    <text evidence="2">Belongs to the CDP-glycerol glycerophosphotransferase family.</text>
</comment>
<keyword evidence="5" id="KW-0777">Teichoic acid biosynthesis</keyword>
<dbReference type="AlphaFoldDB" id="A0A1G9ZL89"/>
<evidence type="ECO:0000313" key="8">
    <source>
        <dbReference type="Proteomes" id="UP000198778"/>
    </source>
</evidence>
<dbReference type="RefSeq" id="WP_090839606.1">
    <property type="nucleotide sequence ID" value="NZ_FNIL01000001.1"/>
</dbReference>
<dbReference type="EMBL" id="FNIL01000001">
    <property type="protein sequence ID" value="SDN22070.1"/>
    <property type="molecule type" value="Genomic_DNA"/>
</dbReference>
<evidence type="ECO:0000256" key="6">
    <source>
        <dbReference type="ARBA" id="ARBA00023136"/>
    </source>
</evidence>
<dbReference type="InterPro" id="IPR007554">
    <property type="entry name" value="Glycerophosphate_synth"/>
</dbReference>
<reference evidence="8" key="1">
    <citation type="submission" date="2016-10" db="EMBL/GenBank/DDBJ databases">
        <authorList>
            <person name="Varghese N."/>
            <person name="Submissions S."/>
        </authorList>
    </citation>
    <scope>NUCLEOTIDE SEQUENCE [LARGE SCALE GENOMIC DNA]</scope>
    <source>
        <strain evidence="8">CGMCC 1.10369</strain>
    </source>
</reference>
<gene>
    <name evidence="7" type="ORF">SAMN04488053_101153</name>
</gene>
<keyword evidence="4 7" id="KW-0808">Transferase</keyword>
<dbReference type="Gene3D" id="3.40.50.12580">
    <property type="match status" value="1"/>
</dbReference>
<keyword evidence="6" id="KW-0472">Membrane</keyword>
<dbReference type="GO" id="GO:0019350">
    <property type="term" value="P:teichoic acid biosynthetic process"/>
    <property type="evidence" value="ECO:0007669"/>
    <property type="project" value="UniProtKB-KW"/>
</dbReference>
<dbReference type="OrthoDB" id="9811865at2"/>
<dbReference type="InterPro" id="IPR043149">
    <property type="entry name" value="TagF_N"/>
</dbReference>
<dbReference type="GO" id="GO:0005886">
    <property type="term" value="C:plasma membrane"/>
    <property type="evidence" value="ECO:0007669"/>
    <property type="project" value="UniProtKB-SubCell"/>
</dbReference>
<evidence type="ECO:0000256" key="3">
    <source>
        <dbReference type="ARBA" id="ARBA00022475"/>
    </source>
</evidence>
<dbReference type="STRING" id="745820.SAMN04488053_101153"/>
<dbReference type="PANTHER" id="PTHR37316:SF3">
    <property type="entry name" value="TEICHOIC ACID GLYCEROL-PHOSPHATE TRANSFERASE"/>
    <property type="match status" value="1"/>
</dbReference>
<proteinExistence type="inferred from homology"/>